<dbReference type="NCBIfam" id="TIGR00138">
    <property type="entry name" value="rsmG_gidB"/>
    <property type="match status" value="1"/>
</dbReference>
<feature type="binding site" evidence="6">
    <location>
        <position position="73"/>
    </location>
    <ligand>
        <name>S-adenosyl-L-methionine</name>
        <dbReference type="ChEBI" id="CHEBI:59789"/>
    </ligand>
</feature>
<evidence type="ECO:0000256" key="3">
    <source>
        <dbReference type="ARBA" id="ARBA00022603"/>
    </source>
</evidence>
<comment type="subcellular location">
    <subcellularLocation>
        <location evidence="6">Cytoplasm</location>
    </subcellularLocation>
</comment>
<keyword evidence="5 6" id="KW-0949">S-adenosyl-L-methionine</keyword>
<evidence type="ECO:0000256" key="6">
    <source>
        <dbReference type="HAMAP-Rule" id="MF_00074"/>
    </source>
</evidence>
<protein>
    <recommendedName>
        <fullName evidence="6">Ribosomal RNA small subunit methyltransferase G</fullName>
        <ecNumber evidence="6">2.1.1.170</ecNumber>
    </recommendedName>
    <alternativeName>
        <fullName evidence="6">16S rRNA 7-methylguanosine methyltransferase</fullName>
        <shortName evidence="6">16S rRNA m7G methyltransferase</shortName>
    </alternativeName>
</protein>
<dbReference type="PANTHER" id="PTHR31760">
    <property type="entry name" value="S-ADENOSYL-L-METHIONINE-DEPENDENT METHYLTRANSFERASES SUPERFAMILY PROTEIN"/>
    <property type="match status" value="1"/>
</dbReference>
<gene>
    <name evidence="6 7" type="primary">rsmG</name>
    <name evidence="7" type="ORF">GCM10023209_25000</name>
</gene>
<comment type="caution">
    <text evidence="7">The sequence shown here is derived from an EMBL/GenBank/DDBJ whole genome shotgun (WGS) entry which is preliminary data.</text>
</comment>
<evidence type="ECO:0000313" key="7">
    <source>
        <dbReference type="EMBL" id="GAA5076206.1"/>
    </source>
</evidence>
<keyword evidence="1 6" id="KW-0963">Cytoplasm</keyword>
<dbReference type="Pfam" id="PF02527">
    <property type="entry name" value="GidB"/>
    <property type="match status" value="1"/>
</dbReference>
<dbReference type="InterPro" id="IPR029063">
    <property type="entry name" value="SAM-dependent_MTases_sf"/>
</dbReference>
<evidence type="ECO:0000256" key="1">
    <source>
        <dbReference type="ARBA" id="ARBA00022490"/>
    </source>
</evidence>
<evidence type="ECO:0000256" key="4">
    <source>
        <dbReference type="ARBA" id="ARBA00022679"/>
    </source>
</evidence>
<dbReference type="RefSeq" id="WP_259548576.1">
    <property type="nucleotide sequence ID" value="NZ_BAABHW010000003.1"/>
</dbReference>
<proteinExistence type="inferred from homology"/>
<evidence type="ECO:0000256" key="5">
    <source>
        <dbReference type="ARBA" id="ARBA00022691"/>
    </source>
</evidence>
<dbReference type="SUPFAM" id="SSF53335">
    <property type="entry name" value="S-adenosyl-L-methionine-dependent methyltransferases"/>
    <property type="match status" value="1"/>
</dbReference>
<dbReference type="EC" id="2.1.1.170" evidence="6"/>
<name>A0ABP9LDM2_9RHOB</name>
<dbReference type="Proteomes" id="UP001499910">
    <property type="component" value="Unassembled WGS sequence"/>
</dbReference>
<feature type="binding site" evidence="6">
    <location>
        <begin position="127"/>
        <end position="128"/>
    </location>
    <ligand>
        <name>S-adenosyl-L-methionine</name>
        <dbReference type="ChEBI" id="CHEBI:59789"/>
    </ligand>
</feature>
<evidence type="ECO:0000256" key="2">
    <source>
        <dbReference type="ARBA" id="ARBA00022552"/>
    </source>
</evidence>
<evidence type="ECO:0000313" key="8">
    <source>
        <dbReference type="Proteomes" id="UP001499910"/>
    </source>
</evidence>
<comment type="catalytic activity">
    <reaction evidence="6">
        <text>guanosine(527) in 16S rRNA + S-adenosyl-L-methionine = N(7)-methylguanosine(527) in 16S rRNA + S-adenosyl-L-homocysteine</text>
        <dbReference type="Rhea" id="RHEA:42732"/>
        <dbReference type="Rhea" id="RHEA-COMP:10209"/>
        <dbReference type="Rhea" id="RHEA-COMP:10210"/>
        <dbReference type="ChEBI" id="CHEBI:57856"/>
        <dbReference type="ChEBI" id="CHEBI:59789"/>
        <dbReference type="ChEBI" id="CHEBI:74269"/>
        <dbReference type="ChEBI" id="CHEBI:74480"/>
        <dbReference type="EC" id="2.1.1.170"/>
    </reaction>
</comment>
<comment type="caution">
    <text evidence="6">Lacks conserved residue(s) required for the propagation of feature annotation.</text>
</comment>
<comment type="similarity">
    <text evidence="6">Belongs to the methyltransferase superfamily. RNA methyltransferase RsmG family.</text>
</comment>
<dbReference type="Gene3D" id="3.40.50.150">
    <property type="entry name" value="Vaccinia Virus protein VP39"/>
    <property type="match status" value="1"/>
</dbReference>
<feature type="binding site" evidence="6">
    <location>
        <position position="141"/>
    </location>
    <ligand>
        <name>S-adenosyl-L-methionine</name>
        <dbReference type="ChEBI" id="CHEBI:59789"/>
    </ligand>
</feature>
<keyword evidence="2 6" id="KW-0698">rRNA processing</keyword>
<accession>A0ABP9LDM2</accession>
<dbReference type="EMBL" id="BAABHW010000003">
    <property type="protein sequence ID" value="GAA5076206.1"/>
    <property type="molecule type" value="Genomic_DNA"/>
</dbReference>
<feature type="binding site" evidence="6">
    <location>
        <position position="78"/>
    </location>
    <ligand>
        <name>S-adenosyl-L-methionine</name>
        <dbReference type="ChEBI" id="CHEBI:59789"/>
    </ligand>
</feature>
<comment type="function">
    <text evidence="6">Specifically methylates the N7 position of guanine in position 527 of 16S rRNA.</text>
</comment>
<sequence length="208" mass="22979">MTDEEARDQLFRDVSRETQERLTLYHAALVKWQKAINLVAPATLAHAWHRHFLDSSQVFDAARVSSGRWVDIGSGGGFPGLVCALIAVEKAPDLSFSFVESDIRKCSFLREVARQCDVPIHVFSRRIEDVPPQDAAVLSARALAPLDQLLGFADRHLAMDGVCVFQKGTSHLEELESARADWQMEVEIIPSVTAADAAILRIGHIAHA</sequence>
<dbReference type="HAMAP" id="MF_00074">
    <property type="entry name" value="16SrRNA_methyltr_G"/>
    <property type="match status" value="1"/>
</dbReference>
<dbReference type="InterPro" id="IPR003682">
    <property type="entry name" value="rRNA_ssu_MeTfrase_G"/>
</dbReference>
<organism evidence="7 8">
    <name type="scientific">[Roseibacterium] beibuensis</name>
    <dbReference type="NCBI Taxonomy" id="1193142"/>
    <lineage>
        <taxon>Bacteria</taxon>
        <taxon>Pseudomonadati</taxon>
        <taxon>Pseudomonadota</taxon>
        <taxon>Alphaproteobacteria</taxon>
        <taxon>Rhodobacterales</taxon>
        <taxon>Roseobacteraceae</taxon>
        <taxon>Roseicyclus</taxon>
    </lineage>
</organism>
<dbReference type="PANTHER" id="PTHR31760:SF0">
    <property type="entry name" value="S-ADENOSYL-L-METHIONINE-DEPENDENT METHYLTRANSFERASES SUPERFAMILY PROTEIN"/>
    <property type="match status" value="1"/>
</dbReference>
<keyword evidence="3 6" id="KW-0489">Methyltransferase</keyword>
<reference evidence="8" key="1">
    <citation type="journal article" date="2019" name="Int. J. Syst. Evol. Microbiol.">
        <title>The Global Catalogue of Microorganisms (GCM) 10K type strain sequencing project: providing services to taxonomists for standard genome sequencing and annotation.</title>
        <authorList>
            <consortium name="The Broad Institute Genomics Platform"/>
            <consortium name="The Broad Institute Genome Sequencing Center for Infectious Disease"/>
            <person name="Wu L."/>
            <person name="Ma J."/>
        </authorList>
    </citation>
    <scope>NUCLEOTIDE SEQUENCE [LARGE SCALE GENOMIC DNA]</scope>
    <source>
        <strain evidence="8">JCM 18015</strain>
    </source>
</reference>
<dbReference type="PIRSF" id="PIRSF003078">
    <property type="entry name" value="GidB"/>
    <property type="match status" value="1"/>
</dbReference>
<keyword evidence="4 6" id="KW-0808">Transferase</keyword>
<keyword evidence="8" id="KW-1185">Reference proteome</keyword>